<proteinExistence type="predicted"/>
<dbReference type="Proteomes" id="UP000651977">
    <property type="component" value="Unassembled WGS sequence"/>
</dbReference>
<dbReference type="RefSeq" id="WP_157051720.1">
    <property type="nucleotide sequence ID" value="NZ_BMDY01000056.1"/>
</dbReference>
<reference evidence="3" key="1">
    <citation type="journal article" date="2019" name="Int. J. Syst. Evol. Microbiol.">
        <title>The Global Catalogue of Microorganisms (GCM) 10K type strain sequencing project: providing services to taxonomists for standard genome sequencing and annotation.</title>
        <authorList>
            <consortium name="The Broad Institute Genomics Platform"/>
            <consortium name="The Broad Institute Genome Sequencing Center for Infectious Disease"/>
            <person name="Wu L."/>
            <person name="Ma J."/>
        </authorList>
    </citation>
    <scope>NUCLEOTIDE SEQUENCE [LARGE SCALE GENOMIC DNA]</scope>
    <source>
        <strain evidence="3">CGMCC 1.10131</strain>
    </source>
</reference>
<gene>
    <name evidence="2" type="ORF">GCM10007414_39420</name>
</gene>
<name>A0ABQ1I6R5_9ALTE</name>
<dbReference type="EMBL" id="BMDY01000056">
    <property type="protein sequence ID" value="GGB22149.1"/>
    <property type="molecule type" value="Genomic_DNA"/>
</dbReference>
<comment type="caution">
    <text evidence="2">The sequence shown here is derived from an EMBL/GenBank/DDBJ whole genome shotgun (WGS) entry which is preliminary data.</text>
</comment>
<feature type="region of interest" description="Disordered" evidence="1">
    <location>
        <begin position="1"/>
        <end position="22"/>
    </location>
</feature>
<evidence type="ECO:0000313" key="3">
    <source>
        <dbReference type="Proteomes" id="UP000651977"/>
    </source>
</evidence>
<accession>A0ABQ1I6R5</accession>
<keyword evidence="3" id="KW-1185">Reference proteome</keyword>
<evidence type="ECO:0000256" key="1">
    <source>
        <dbReference type="SAM" id="MobiDB-lite"/>
    </source>
</evidence>
<organism evidence="2 3">
    <name type="scientific">Agarivorans gilvus</name>
    <dbReference type="NCBI Taxonomy" id="680279"/>
    <lineage>
        <taxon>Bacteria</taxon>
        <taxon>Pseudomonadati</taxon>
        <taxon>Pseudomonadota</taxon>
        <taxon>Gammaproteobacteria</taxon>
        <taxon>Alteromonadales</taxon>
        <taxon>Alteromonadaceae</taxon>
        <taxon>Agarivorans</taxon>
    </lineage>
</organism>
<sequence length="74" mass="8309">MLIERLSFKKRSRSHPDATGAKGTVRAVIGQNLRQGNVWETAELPALMNHPNVDRIVTIDPVTKIETEIFVRGK</sequence>
<protein>
    <submittedName>
        <fullName evidence="2">Uncharacterized protein</fullName>
    </submittedName>
</protein>
<evidence type="ECO:0000313" key="2">
    <source>
        <dbReference type="EMBL" id="GGB22149.1"/>
    </source>
</evidence>